<reference evidence="1" key="1">
    <citation type="submission" date="2015-04" db="UniProtKB">
        <authorList>
            <consortium name="EnsemblPlants"/>
        </authorList>
    </citation>
    <scope>IDENTIFICATION</scope>
</reference>
<protein>
    <submittedName>
        <fullName evidence="1">Uncharacterized protein</fullName>
    </submittedName>
</protein>
<organism evidence="1">
    <name type="scientific">Oryza punctata</name>
    <name type="common">Red rice</name>
    <dbReference type="NCBI Taxonomy" id="4537"/>
    <lineage>
        <taxon>Eukaryota</taxon>
        <taxon>Viridiplantae</taxon>
        <taxon>Streptophyta</taxon>
        <taxon>Embryophyta</taxon>
        <taxon>Tracheophyta</taxon>
        <taxon>Spermatophyta</taxon>
        <taxon>Magnoliopsida</taxon>
        <taxon>Liliopsida</taxon>
        <taxon>Poales</taxon>
        <taxon>Poaceae</taxon>
        <taxon>BOP clade</taxon>
        <taxon>Oryzoideae</taxon>
        <taxon>Oryzeae</taxon>
        <taxon>Oryzinae</taxon>
        <taxon>Oryza</taxon>
    </lineage>
</organism>
<dbReference type="OMA" id="ISCEVER"/>
<dbReference type="HOGENOM" id="CLU_1637974_0_0_1"/>
<accession>A0A0E0LL19</accession>
<sequence>MATIGDRRRISCEVERRRRQISRRPELVTTATTGRDAARRFATAADRRVVLPPALRRGGVGRIQNNERYRSAAVLARPAPVPSEHATSAGAGDEAIKKRVRVRVSVRNRVGKIMSSISRTIHLTSRDVVKHSGVHVATCHQS</sequence>
<keyword evidence="2" id="KW-1185">Reference proteome</keyword>
<reference evidence="1" key="2">
    <citation type="submission" date="2018-05" db="EMBL/GenBank/DDBJ databases">
        <title>OpunRS2 (Oryza punctata Reference Sequence Version 2).</title>
        <authorList>
            <person name="Zhang J."/>
            <person name="Kudrna D."/>
            <person name="Lee S."/>
            <person name="Talag J."/>
            <person name="Welchert J."/>
            <person name="Wing R.A."/>
        </authorList>
    </citation>
    <scope>NUCLEOTIDE SEQUENCE [LARGE SCALE GENOMIC DNA]</scope>
</reference>
<evidence type="ECO:0000313" key="1">
    <source>
        <dbReference type="EnsemblPlants" id="OPUNC07G14340.1"/>
    </source>
</evidence>
<dbReference type="Gramene" id="OPUNC07G14340.1">
    <property type="protein sequence ID" value="OPUNC07G14340.1"/>
    <property type="gene ID" value="OPUNC07G14340"/>
</dbReference>
<dbReference type="EnsemblPlants" id="OPUNC07G14340.1">
    <property type="protein sequence ID" value="OPUNC07G14340.1"/>
    <property type="gene ID" value="OPUNC07G14340"/>
</dbReference>
<dbReference type="Proteomes" id="UP000026962">
    <property type="component" value="Chromosome 7"/>
</dbReference>
<proteinExistence type="predicted"/>
<evidence type="ECO:0000313" key="2">
    <source>
        <dbReference type="Proteomes" id="UP000026962"/>
    </source>
</evidence>
<name>A0A0E0LL19_ORYPU</name>
<dbReference type="AlphaFoldDB" id="A0A0E0LL19"/>